<evidence type="ECO:0000256" key="1">
    <source>
        <dbReference type="SAM" id="MobiDB-lite"/>
    </source>
</evidence>
<organism evidence="2 3">
    <name type="scientific">Micromonospora krabiensis</name>
    <dbReference type="NCBI Taxonomy" id="307121"/>
    <lineage>
        <taxon>Bacteria</taxon>
        <taxon>Bacillati</taxon>
        <taxon>Actinomycetota</taxon>
        <taxon>Actinomycetes</taxon>
        <taxon>Micromonosporales</taxon>
        <taxon>Micromonosporaceae</taxon>
        <taxon>Micromonospora</taxon>
    </lineage>
</organism>
<evidence type="ECO:0000313" key="2">
    <source>
        <dbReference type="EMBL" id="SBV25951.1"/>
    </source>
</evidence>
<dbReference type="GO" id="GO:0030246">
    <property type="term" value="F:carbohydrate binding"/>
    <property type="evidence" value="ECO:0007669"/>
    <property type="project" value="InterPro"/>
</dbReference>
<protein>
    <recommendedName>
        <fullName evidence="4">Galactose mutarotase</fullName>
    </recommendedName>
</protein>
<keyword evidence="3" id="KW-1185">Reference proteome</keyword>
<accession>A0A1C3N064</accession>
<dbReference type="AlphaFoldDB" id="A0A1C3N064"/>
<dbReference type="PATRIC" id="fig|307121.4.peg.1470"/>
<gene>
    <name evidence="2" type="ORF">GA0070620_1433</name>
</gene>
<dbReference type="EMBL" id="LT598496">
    <property type="protein sequence ID" value="SBV25951.1"/>
    <property type="molecule type" value="Genomic_DNA"/>
</dbReference>
<dbReference type="Gene3D" id="2.70.98.10">
    <property type="match status" value="1"/>
</dbReference>
<dbReference type="InterPro" id="IPR014718">
    <property type="entry name" value="GH-type_carb-bd"/>
</dbReference>
<evidence type="ECO:0008006" key="4">
    <source>
        <dbReference type="Google" id="ProtNLM"/>
    </source>
</evidence>
<name>A0A1C3N064_9ACTN</name>
<evidence type="ECO:0000313" key="3">
    <source>
        <dbReference type="Proteomes" id="UP000199393"/>
    </source>
</evidence>
<dbReference type="Proteomes" id="UP000199393">
    <property type="component" value="Chromosome I"/>
</dbReference>
<proteinExistence type="predicted"/>
<feature type="region of interest" description="Disordered" evidence="1">
    <location>
        <begin position="1"/>
        <end position="34"/>
    </location>
</feature>
<dbReference type="STRING" id="307121.GA0070620_1433"/>
<sequence length="308" mass="32617">MVTAAGSGPDRTVGPVAATRSAGVDEPGGPERPVPLRVVADAALGGRWTSLSGGGREWLWRGTQPGRADVRPDAAFVDAGGLEECLPTVRGVPDHGEVWSRPWRQTAPGETVVVRPDFTLTRRLRERDGVVVADYRLTADPGYRFVWAAHALLDLSPEARLVAPAGTPTRLHPEAAVLLPPDAWPAGRPWLTGAWPAPAGLALDALGPDDGTAVGAVLVDCPRVRVVDGPDALTLELECADQPRATALWRNLRGWPETDPYRSVGVEPMLGRAFDLADAGPGDAAVVPTSGEVAWRLTVSAHRSEGHR</sequence>
<reference evidence="3" key="1">
    <citation type="submission" date="2016-06" db="EMBL/GenBank/DDBJ databases">
        <authorList>
            <person name="Varghese N."/>
        </authorList>
    </citation>
    <scope>NUCLEOTIDE SEQUENCE [LARGE SCALE GENOMIC DNA]</scope>
    <source>
        <strain evidence="3">DSM 45344</strain>
    </source>
</reference>